<name>A0A367QXH6_9NOSO</name>
<dbReference type="AlphaFoldDB" id="A0A367QXH6"/>
<dbReference type="Proteomes" id="UP000252107">
    <property type="component" value="Unassembled WGS sequence"/>
</dbReference>
<accession>A0A367QXH6</accession>
<comment type="caution">
    <text evidence="1">The sequence shown here is derived from an EMBL/GenBank/DDBJ whole genome shotgun (WGS) entry which is preliminary data.</text>
</comment>
<gene>
    <name evidence="1" type="ORF">A6770_24355</name>
</gene>
<evidence type="ECO:0000313" key="2">
    <source>
        <dbReference type="Proteomes" id="UP000252107"/>
    </source>
</evidence>
<evidence type="ECO:0000313" key="1">
    <source>
        <dbReference type="EMBL" id="RCJ28023.1"/>
    </source>
</evidence>
<proteinExistence type="predicted"/>
<reference evidence="1" key="1">
    <citation type="submission" date="2016-04" db="EMBL/GenBank/DDBJ databases">
        <authorList>
            <person name="Tabuchi Yagui T.R."/>
        </authorList>
    </citation>
    <scope>NUCLEOTIDE SEQUENCE [LARGE SCALE GENOMIC DNA]</scope>
    <source>
        <strain evidence="1">NIES-26</strain>
    </source>
</reference>
<keyword evidence="2" id="KW-1185">Reference proteome</keyword>
<dbReference type="EMBL" id="LXQD01000300">
    <property type="protein sequence ID" value="RCJ28023.1"/>
    <property type="molecule type" value="Genomic_DNA"/>
</dbReference>
<protein>
    <submittedName>
        <fullName evidence="1">Uncharacterized protein</fullName>
    </submittedName>
</protein>
<organism evidence="1 2">
    <name type="scientific">Nostoc minutum NIES-26</name>
    <dbReference type="NCBI Taxonomy" id="1844469"/>
    <lineage>
        <taxon>Bacteria</taxon>
        <taxon>Bacillati</taxon>
        <taxon>Cyanobacteriota</taxon>
        <taxon>Cyanophyceae</taxon>
        <taxon>Nostocales</taxon>
        <taxon>Nostocaceae</taxon>
        <taxon>Nostoc</taxon>
    </lineage>
</organism>
<sequence>MLKIGDYALHQKTGQIGQVFGYGHQVIDGIYLTTLKVRVSKKKGTSRYKRFMEDVYTTWMPAQTVTETA</sequence>